<accession>A0A4R3LKL4</accession>
<evidence type="ECO:0000259" key="8">
    <source>
        <dbReference type="Pfam" id="PF00082"/>
    </source>
</evidence>
<proteinExistence type="inferred from homology"/>
<keyword evidence="4 5" id="KW-0720">Serine protease</keyword>
<comment type="similarity">
    <text evidence="1 5 6">Belongs to the peptidase S8 family.</text>
</comment>
<evidence type="ECO:0000256" key="5">
    <source>
        <dbReference type="PROSITE-ProRule" id="PRU01240"/>
    </source>
</evidence>
<dbReference type="PRINTS" id="PR00723">
    <property type="entry name" value="SUBTILISIN"/>
</dbReference>
<keyword evidence="10" id="KW-1185">Reference proteome</keyword>
<evidence type="ECO:0000313" key="10">
    <source>
        <dbReference type="Proteomes" id="UP000294599"/>
    </source>
</evidence>
<dbReference type="PANTHER" id="PTHR43806:SF11">
    <property type="entry name" value="CEREVISIN-RELATED"/>
    <property type="match status" value="1"/>
</dbReference>
<organism evidence="9 10">
    <name type="scientific">Pseudofulvimonas gallinarii</name>
    <dbReference type="NCBI Taxonomy" id="634155"/>
    <lineage>
        <taxon>Bacteria</taxon>
        <taxon>Pseudomonadati</taxon>
        <taxon>Pseudomonadota</taxon>
        <taxon>Gammaproteobacteria</taxon>
        <taxon>Lysobacterales</taxon>
        <taxon>Rhodanobacteraceae</taxon>
        <taxon>Pseudofulvimonas</taxon>
    </lineage>
</organism>
<dbReference type="GO" id="GO:0004252">
    <property type="term" value="F:serine-type endopeptidase activity"/>
    <property type="evidence" value="ECO:0007669"/>
    <property type="project" value="UniProtKB-UniRule"/>
</dbReference>
<dbReference type="PROSITE" id="PS00138">
    <property type="entry name" value="SUBTILASE_SER"/>
    <property type="match status" value="1"/>
</dbReference>
<feature type="active site" description="Charge relay system" evidence="5">
    <location>
        <position position="239"/>
    </location>
</feature>
<feature type="domain" description="Peptidase S8/S53" evidence="8">
    <location>
        <begin position="175"/>
        <end position="458"/>
    </location>
</feature>
<sequence length="589" mass="61671">MSRLFSKLLAASLTISVFAPPLLAQALPPERLVVRKDGEGNVLDPRIATELLEEFAGLSSPQRLIIQVYTGPGYDPYAMGVDDELAEQIGTRHAETFHQLRERVPEELANNSLTIIKELLPLPLAIVEADAQGLTWLLADAGIQVLYQEVSMRAFLQETLPQIQAGTAHSGGATGSGHTVAILDSGVQRSHPMFSGKIVGEACFSTNKFSYAGCPAGHSWGSVSAGSGETCTGSAACDHGTHVAGIAIGSQQTVPPSGPVLKGVAYAGNLMTVRTGSLSDNCGWDPGPCLGFDISDTEAALEHVYSMRSTLDIAAVNMSYGWFAWFPGYCDVAYTDLAQLVDLLTGAGVAVVAASGNSAMDGLANIIAAPACIENTLAVGATDKSNNHANYSNASSALDILAPGGMGNASFLCTGTHQCVLSAIPGSSYGYSFGTSMAAPHVAGAFAGLRNLWPKTSVPVHVIVDHLKDTGLPISFTQGATSYTIPLIQLGDAVAKPTSPTTATVERMLCYGSNWVYWSGSSGPFSHYELQGSYSSIYSSPFSLYSGTAAFAHIDVTGTTWVRVRACNGPSCSSWTNGDISATYTPWCI</sequence>
<dbReference type="InterPro" id="IPR023827">
    <property type="entry name" value="Peptidase_S8_Asp-AS"/>
</dbReference>
<dbReference type="InterPro" id="IPR015500">
    <property type="entry name" value="Peptidase_S8_subtilisin-rel"/>
</dbReference>
<dbReference type="InterPro" id="IPR023828">
    <property type="entry name" value="Peptidase_S8_Ser-AS"/>
</dbReference>
<feature type="active site" description="Charge relay system" evidence="5">
    <location>
        <position position="436"/>
    </location>
</feature>
<evidence type="ECO:0000256" key="3">
    <source>
        <dbReference type="ARBA" id="ARBA00022801"/>
    </source>
</evidence>
<feature type="chain" id="PRO_5020431815" evidence="7">
    <location>
        <begin position="27"/>
        <end position="589"/>
    </location>
</feature>
<name>A0A4R3LKL4_9GAMM</name>
<dbReference type="Gene3D" id="3.40.50.200">
    <property type="entry name" value="Peptidase S8/S53 domain"/>
    <property type="match status" value="1"/>
</dbReference>
<dbReference type="InterPro" id="IPR050131">
    <property type="entry name" value="Peptidase_S8_subtilisin-like"/>
</dbReference>
<gene>
    <name evidence="9" type="ORF">EDC25_102219</name>
</gene>
<dbReference type="PANTHER" id="PTHR43806">
    <property type="entry name" value="PEPTIDASE S8"/>
    <property type="match status" value="1"/>
</dbReference>
<dbReference type="InterPro" id="IPR036852">
    <property type="entry name" value="Peptidase_S8/S53_dom_sf"/>
</dbReference>
<evidence type="ECO:0000256" key="2">
    <source>
        <dbReference type="ARBA" id="ARBA00022670"/>
    </source>
</evidence>
<protein>
    <submittedName>
        <fullName evidence="9">Subtilase family protein</fullName>
    </submittedName>
</protein>
<evidence type="ECO:0000256" key="6">
    <source>
        <dbReference type="RuleBase" id="RU003355"/>
    </source>
</evidence>
<reference evidence="9 10" key="1">
    <citation type="submission" date="2019-03" db="EMBL/GenBank/DDBJ databases">
        <title>Genomic Encyclopedia of Type Strains, Phase IV (KMG-IV): sequencing the most valuable type-strain genomes for metagenomic binning, comparative biology and taxonomic classification.</title>
        <authorList>
            <person name="Goeker M."/>
        </authorList>
    </citation>
    <scope>NUCLEOTIDE SEQUENCE [LARGE SCALE GENOMIC DNA]</scope>
    <source>
        <strain evidence="9 10">DSM 21944</strain>
    </source>
</reference>
<dbReference type="RefSeq" id="WP_132577210.1">
    <property type="nucleotide sequence ID" value="NZ_JBHLWF010000013.1"/>
</dbReference>
<evidence type="ECO:0000256" key="4">
    <source>
        <dbReference type="ARBA" id="ARBA00022825"/>
    </source>
</evidence>
<dbReference type="PROSITE" id="PS00136">
    <property type="entry name" value="SUBTILASE_ASP"/>
    <property type="match status" value="1"/>
</dbReference>
<dbReference type="GO" id="GO:0006508">
    <property type="term" value="P:proteolysis"/>
    <property type="evidence" value="ECO:0007669"/>
    <property type="project" value="UniProtKB-KW"/>
</dbReference>
<dbReference type="AlphaFoldDB" id="A0A4R3LKL4"/>
<feature type="signal peptide" evidence="7">
    <location>
        <begin position="1"/>
        <end position="26"/>
    </location>
</feature>
<dbReference type="PROSITE" id="PS51892">
    <property type="entry name" value="SUBTILASE"/>
    <property type="match status" value="1"/>
</dbReference>
<dbReference type="Pfam" id="PF00082">
    <property type="entry name" value="Peptidase_S8"/>
    <property type="match status" value="1"/>
</dbReference>
<evidence type="ECO:0000313" key="9">
    <source>
        <dbReference type="EMBL" id="TCT00850.1"/>
    </source>
</evidence>
<dbReference type="EMBL" id="SMAF01000002">
    <property type="protein sequence ID" value="TCT00850.1"/>
    <property type="molecule type" value="Genomic_DNA"/>
</dbReference>
<dbReference type="SUPFAM" id="SSF52743">
    <property type="entry name" value="Subtilisin-like"/>
    <property type="match status" value="1"/>
</dbReference>
<evidence type="ECO:0000256" key="1">
    <source>
        <dbReference type="ARBA" id="ARBA00011073"/>
    </source>
</evidence>
<dbReference type="InterPro" id="IPR000209">
    <property type="entry name" value="Peptidase_S8/S53_dom"/>
</dbReference>
<comment type="caution">
    <text evidence="9">The sequence shown here is derived from an EMBL/GenBank/DDBJ whole genome shotgun (WGS) entry which is preliminary data.</text>
</comment>
<keyword evidence="7" id="KW-0732">Signal</keyword>
<keyword evidence="3 5" id="KW-0378">Hydrolase</keyword>
<keyword evidence="2 5" id="KW-0645">Protease</keyword>
<dbReference type="Proteomes" id="UP000294599">
    <property type="component" value="Unassembled WGS sequence"/>
</dbReference>
<evidence type="ECO:0000256" key="7">
    <source>
        <dbReference type="SAM" id="SignalP"/>
    </source>
</evidence>
<dbReference type="OrthoDB" id="5360469at2"/>
<feature type="active site" description="Charge relay system" evidence="5">
    <location>
        <position position="184"/>
    </location>
</feature>